<proteinExistence type="predicted"/>
<dbReference type="GO" id="GO:0016740">
    <property type="term" value="F:transferase activity"/>
    <property type="evidence" value="ECO:0007669"/>
    <property type="project" value="UniProtKB-KW"/>
</dbReference>
<dbReference type="EMBL" id="FVZE01000014">
    <property type="protein sequence ID" value="SLK11347.1"/>
    <property type="molecule type" value="Genomic_DNA"/>
</dbReference>
<evidence type="ECO:0000313" key="2">
    <source>
        <dbReference type="Proteomes" id="UP000190989"/>
    </source>
</evidence>
<dbReference type="SUPFAM" id="SSF53756">
    <property type="entry name" value="UDP-Glycosyltransferase/glycogen phosphorylase"/>
    <property type="match status" value="1"/>
</dbReference>
<dbReference type="STRING" id="428990.SAMN06295987_11426"/>
<accession>A0A1U6ITJ0</accession>
<keyword evidence="1" id="KW-0808">Transferase</keyword>
<sequence length="733" mass="81580">MQQSAHVVLILDLLQDFNILRPIACLAAFETDMPVSILVSKRFTDRDSQGLWATELSELVKTTGASVLHFQSDFEVYSYLASKRGILFAGSESDLNAHATSHRIFRFVPSDFLKVTLQHGYECVGFLQNREQSMAFGEDIRFAADIVCSWMDGEHLHHLRPTERAKLMVTGPSARLKAGHQSPRSPTPAAATGLICENLHSVRMNIAGDFKASYMDTFFGFSGAMDRAGRSVALRPHPGGQYVIRNGVKLPPNVVLENEPMYRVDLSRYAYGISAPSSVLIDMVLAGIPTAVWHDGGDQLDTGNYAGLARVSSLEEWCTFAEAAIANPTPFLLRQTAFLEQTGILVDHDEVRKRFLNLLWMVSGRPAPRRILFVANSEIPTLQLGFFKPLQPLIDAGVIETRLLTEAQMRRILGKKEPNPRPAQDWISAQIQEFQPDVAVFCRYSGPFAEKMIGELREHKVPIMFHIDDDLLNVPIEIGEAKHFEHNKPERLDAVGTLLREANLVYCSTPPLLQRFGRLGFDTANMAAGAIYCSAEILAPAVERPVHKVGYMGFDHAHDFELVLPELVRFLRERPDIQFELFGSIPKPSELDEFAERVTIVPPVRPYSAFLAAFAERQWDIGICPLATTDFNVVKANTKWVEYASVGAAVVATAGMAYDECCADDCGILIDGAEGWCDAMHMLCNDPKLRYQLVLNAQAKIARDYSVERLRDQVLGKIDEAQVRAATNSENAL</sequence>
<organism evidence="1 2">
    <name type="scientific">Novosphingobium mathurense</name>
    <dbReference type="NCBI Taxonomy" id="428990"/>
    <lineage>
        <taxon>Bacteria</taxon>
        <taxon>Pseudomonadati</taxon>
        <taxon>Pseudomonadota</taxon>
        <taxon>Alphaproteobacteria</taxon>
        <taxon>Sphingomonadales</taxon>
        <taxon>Sphingomonadaceae</taxon>
        <taxon>Novosphingobium</taxon>
    </lineage>
</organism>
<gene>
    <name evidence="1" type="ORF">SAMN06295987_11426</name>
</gene>
<reference evidence="2" key="1">
    <citation type="submission" date="2017-02" db="EMBL/GenBank/DDBJ databases">
        <authorList>
            <person name="Varghese N."/>
            <person name="Submissions S."/>
        </authorList>
    </citation>
    <scope>NUCLEOTIDE SEQUENCE [LARGE SCALE GENOMIC DNA]</scope>
    <source>
        <strain evidence="2">SM117</strain>
    </source>
</reference>
<dbReference type="Gene3D" id="3.40.50.2000">
    <property type="entry name" value="Glycogen Phosphorylase B"/>
    <property type="match status" value="1"/>
</dbReference>
<keyword evidence="2" id="KW-1185">Reference proteome</keyword>
<dbReference type="AlphaFoldDB" id="A0A1U6ITJ0"/>
<dbReference type="Proteomes" id="UP000190989">
    <property type="component" value="Unassembled WGS sequence"/>
</dbReference>
<name>A0A1U6ITJ0_9SPHN</name>
<protein>
    <submittedName>
        <fullName evidence="1">Glycosyl transferases group 1</fullName>
    </submittedName>
</protein>
<evidence type="ECO:0000313" key="1">
    <source>
        <dbReference type="EMBL" id="SLK11347.1"/>
    </source>
</evidence>